<keyword evidence="9" id="KW-0969">Cilium</keyword>
<evidence type="ECO:0000256" key="2">
    <source>
        <dbReference type="ARBA" id="ARBA00009677"/>
    </source>
</evidence>
<dbReference type="InterPro" id="IPR010930">
    <property type="entry name" value="Flg_bb/hook_C_dom"/>
</dbReference>
<dbReference type="SUPFAM" id="SSF117143">
    <property type="entry name" value="Flagellar hook protein flgE"/>
    <property type="match status" value="1"/>
</dbReference>
<evidence type="ECO:0000256" key="1">
    <source>
        <dbReference type="ARBA" id="ARBA00004117"/>
    </source>
</evidence>
<dbReference type="PROSITE" id="PS00588">
    <property type="entry name" value="FLAGELLA_BB_ROD"/>
    <property type="match status" value="1"/>
</dbReference>
<feature type="domain" description="Flagellar hook protein FlgE/F/G-like D1" evidence="8">
    <location>
        <begin position="82"/>
        <end position="145"/>
    </location>
</feature>
<dbReference type="Pfam" id="PF22692">
    <property type="entry name" value="LlgE_F_G_D1"/>
    <property type="match status" value="1"/>
</dbReference>
<dbReference type="NCBIfam" id="NF009280">
    <property type="entry name" value="PRK12640.1"/>
    <property type="match status" value="1"/>
</dbReference>
<proteinExistence type="inferred from homology"/>
<evidence type="ECO:0000256" key="3">
    <source>
        <dbReference type="ARBA" id="ARBA00023143"/>
    </source>
</evidence>
<dbReference type="Pfam" id="PF06429">
    <property type="entry name" value="Flg_bbr_C"/>
    <property type="match status" value="1"/>
</dbReference>
<gene>
    <name evidence="9" type="primary">flgF</name>
    <name evidence="9" type="ORF">J4G78_02550</name>
</gene>
<evidence type="ECO:0000256" key="4">
    <source>
        <dbReference type="ARBA" id="ARBA00038560"/>
    </source>
</evidence>
<reference evidence="9 10" key="1">
    <citation type="submission" date="2021-03" db="EMBL/GenBank/DDBJ databases">
        <title>Complete genome of Parasphingorhabdus_sp.JHSY0214.</title>
        <authorList>
            <person name="Yoo J.H."/>
            <person name="Bae J.W."/>
        </authorList>
    </citation>
    <scope>NUCLEOTIDE SEQUENCE [LARGE SCALE GENOMIC DNA]</scope>
    <source>
        <strain evidence="9 10">JHSY0214</strain>
    </source>
</reference>
<comment type="subunit">
    <text evidence="4 6">The basal body constitutes a major portion of the flagellar organelle and consists of five rings (E,L,P,S, and M) mounted on a central rod. The rod consists of about 26 subunits of FlgG in the distal portion, and FlgB, FlgC and FlgF are thought to build up the proximal portion of the rod with about 6 subunits each.</text>
</comment>
<evidence type="ECO:0000313" key="10">
    <source>
        <dbReference type="Proteomes" id="UP000663923"/>
    </source>
</evidence>
<dbReference type="NCBIfam" id="TIGR03506">
    <property type="entry name" value="FlgEFG_subfam"/>
    <property type="match status" value="1"/>
</dbReference>
<evidence type="ECO:0000259" key="8">
    <source>
        <dbReference type="Pfam" id="PF22692"/>
    </source>
</evidence>
<protein>
    <recommendedName>
        <fullName evidence="5 6">Flagellar basal-body rod protein FlgF</fullName>
    </recommendedName>
</protein>
<dbReference type="PANTHER" id="PTHR30435:SF18">
    <property type="entry name" value="FLAGELLAR BASAL-BODY ROD PROTEIN FLGF"/>
    <property type="match status" value="1"/>
</dbReference>
<evidence type="ECO:0000313" key="9">
    <source>
        <dbReference type="EMBL" id="QTD56496.1"/>
    </source>
</evidence>
<evidence type="ECO:0000256" key="6">
    <source>
        <dbReference type="RuleBase" id="RU362116"/>
    </source>
</evidence>
<keyword evidence="9" id="KW-0966">Cell projection</keyword>
<evidence type="ECO:0000259" key="7">
    <source>
        <dbReference type="Pfam" id="PF06429"/>
    </source>
</evidence>
<dbReference type="InterPro" id="IPR037925">
    <property type="entry name" value="FlgE/F/G-like"/>
</dbReference>
<dbReference type="InterPro" id="IPR019776">
    <property type="entry name" value="Flagellar_basal_body_rod_CS"/>
</dbReference>
<dbReference type="EMBL" id="CP071794">
    <property type="protein sequence ID" value="QTD56496.1"/>
    <property type="molecule type" value="Genomic_DNA"/>
</dbReference>
<evidence type="ECO:0000256" key="5">
    <source>
        <dbReference type="ARBA" id="ARBA00040228"/>
    </source>
</evidence>
<dbReference type="Proteomes" id="UP000663923">
    <property type="component" value="Chromosome"/>
</dbReference>
<name>A0ABX7T4I3_9SPHN</name>
<organism evidence="9 10">
    <name type="scientific">Parasphingorhabdus cellanae</name>
    <dbReference type="NCBI Taxonomy" id="2806553"/>
    <lineage>
        <taxon>Bacteria</taxon>
        <taxon>Pseudomonadati</taxon>
        <taxon>Pseudomonadota</taxon>
        <taxon>Alphaproteobacteria</taxon>
        <taxon>Sphingomonadales</taxon>
        <taxon>Sphingomonadaceae</taxon>
        <taxon>Parasphingorhabdus</taxon>
    </lineage>
</organism>
<keyword evidence="10" id="KW-1185">Reference proteome</keyword>
<comment type="similarity">
    <text evidence="2 6">Belongs to the flagella basal body rod proteins family.</text>
</comment>
<accession>A0ABX7T4I3</accession>
<keyword evidence="3 6" id="KW-0975">Bacterial flagellum</keyword>
<dbReference type="RefSeq" id="WP_207988316.1">
    <property type="nucleotide sequence ID" value="NZ_CP071794.1"/>
</dbReference>
<dbReference type="InterPro" id="IPR053967">
    <property type="entry name" value="LlgE_F_G-like_D1"/>
</dbReference>
<sequence>MDKMIHNSLSAMQGIMARQTAIANNMANAATTGFRAEIVNAKAKHISSAEFRSRALAYERVFTADLNSAAVTKTGRPLDIALDADAMLSVQSRDGEAAYTRRGDLQLSETGLVTTGAGDPVLGEAGPLIIPPSDKISIAKDGGVWVLPQGDIGGEMQQIDRLALVSFSGSDIVKGHDNLFRVRDGGILPQDVDASLTTGSLEGSNVNMTASLVDMIEASRAWETQVKLLSTAKDIDSSGASLMQLPNN</sequence>
<dbReference type="InterPro" id="IPR020013">
    <property type="entry name" value="Flagellar_FlgE/F/G"/>
</dbReference>
<feature type="domain" description="Flagellar basal-body/hook protein C-terminal" evidence="7">
    <location>
        <begin position="198"/>
        <end position="242"/>
    </location>
</feature>
<comment type="subcellular location">
    <subcellularLocation>
        <location evidence="1 6">Bacterial flagellum basal body</location>
    </subcellularLocation>
</comment>
<keyword evidence="9" id="KW-0282">Flagellum</keyword>
<dbReference type="PANTHER" id="PTHR30435">
    <property type="entry name" value="FLAGELLAR PROTEIN"/>
    <property type="match status" value="1"/>
</dbReference>